<evidence type="ECO:0000313" key="3">
    <source>
        <dbReference type="EMBL" id="KAF7367394.1"/>
    </source>
</evidence>
<dbReference type="Proteomes" id="UP000623467">
    <property type="component" value="Unassembled WGS sequence"/>
</dbReference>
<gene>
    <name evidence="3" type="ORF">MSAN_00802000</name>
</gene>
<dbReference type="OrthoDB" id="3224413at2759"/>
<reference evidence="3" key="1">
    <citation type="submission" date="2020-05" db="EMBL/GenBank/DDBJ databases">
        <title>Mycena genomes resolve the evolution of fungal bioluminescence.</title>
        <authorList>
            <person name="Tsai I.J."/>
        </authorList>
    </citation>
    <scope>NUCLEOTIDE SEQUENCE</scope>
    <source>
        <strain evidence="3">160909Yilan</strain>
    </source>
</reference>
<feature type="compositionally biased region" description="Low complexity" evidence="1">
    <location>
        <begin position="18"/>
        <end position="29"/>
    </location>
</feature>
<organism evidence="3 4">
    <name type="scientific">Mycena sanguinolenta</name>
    <dbReference type="NCBI Taxonomy" id="230812"/>
    <lineage>
        <taxon>Eukaryota</taxon>
        <taxon>Fungi</taxon>
        <taxon>Dikarya</taxon>
        <taxon>Basidiomycota</taxon>
        <taxon>Agaricomycotina</taxon>
        <taxon>Agaricomycetes</taxon>
        <taxon>Agaricomycetidae</taxon>
        <taxon>Agaricales</taxon>
        <taxon>Marasmiineae</taxon>
        <taxon>Mycenaceae</taxon>
        <taxon>Mycena</taxon>
    </lineage>
</organism>
<sequence length="216" mass="23406">MPGKHVRFSDDDVVYPTPSLSATSSLPSSYGSDVGPMTPPNGPNLYMPLNMGVPAAIHPVLEFAKGAIPPLLFDVTLPAENVKPSMTNIPPQVLGTPATNQQLSTLILVHPRLGRWQITVQPAKGKVVLVQDVLNAIYTSLRQQASGTDFESLPPAAQVEVTAAFTRRWTRMPTPQTQKIEKSKGLKRVDFLGSTVTFAGLLKSQFGPNCWELMMS</sequence>
<feature type="domain" description="DUF6699" evidence="2">
    <location>
        <begin position="71"/>
        <end position="201"/>
    </location>
</feature>
<keyword evidence="4" id="KW-1185">Reference proteome</keyword>
<dbReference type="AlphaFoldDB" id="A0A8H6YY57"/>
<dbReference type="Pfam" id="PF20415">
    <property type="entry name" value="DUF6699"/>
    <property type="match status" value="1"/>
</dbReference>
<name>A0A8H6YY57_9AGAR</name>
<dbReference type="InterPro" id="IPR046522">
    <property type="entry name" value="DUF6699"/>
</dbReference>
<protein>
    <recommendedName>
        <fullName evidence="2">DUF6699 domain-containing protein</fullName>
    </recommendedName>
</protein>
<dbReference type="EMBL" id="JACAZH010000005">
    <property type="protein sequence ID" value="KAF7367394.1"/>
    <property type="molecule type" value="Genomic_DNA"/>
</dbReference>
<evidence type="ECO:0000313" key="4">
    <source>
        <dbReference type="Proteomes" id="UP000623467"/>
    </source>
</evidence>
<evidence type="ECO:0000259" key="2">
    <source>
        <dbReference type="Pfam" id="PF20415"/>
    </source>
</evidence>
<comment type="caution">
    <text evidence="3">The sequence shown here is derived from an EMBL/GenBank/DDBJ whole genome shotgun (WGS) entry which is preliminary data.</text>
</comment>
<proteinExistence type="predicted"/>
<feature type="region of interest" description="Disordered" evidence="1">
    <location>
        <begin position="18"/>
        <end position="37"/>
    </location>
</feature>
<accession>A0A8H6YY57</accession>
<evidence type="ECO:0000256" key="1">
    <source>
        <dbReference type="SAM" id="MobiDB-lite"/>
    </source>
</evidence>